<keyword evidence="3" id="KW-1185">Reference proteome</keyword>
<gene>
    <name evidence="2" type="ORF">PIB30_088764</name>
</gene>
<evidence type="ECO:0000256" key="1">
    <source>
        <dbReference type="SAM" id="MobiDB-lite"/>
    </source>
</evidence>
<dbReference type="Proteomes" id="UP001341840">
    <property type="component" value="Unassembled WGS sequence"/>
</dbReference>
<proteinExistence type="predicted"/>
<accession>A0ABU6TTB3</accession>
<feature type="region of interest" description="Disordered" evidence="1">
    <location>
        <begin position="41"/>
        <end position="97"/>
    </location>
</feature>
<feature type="region of interest" description="Disordered" evidence="1">
    <location>
        <begin position="1"/>
        <end position="23"/>
    </location>
</feature>
<comment type="caution">
    <text evidence="2">The sequence shown here is derived from an EMBL/GenBank/DDBJ whole genome shotgun (WGS) entry which is preliminary data.</text>
</comment>
<protein>
    <submittedName>
        <fullName evidence="2">Uncharacterized protein</fullName>
    </submittedName>
</protein>
<sequence length="504" mass="57771">MEKEIHHQSLNNKKDAQRKKKIEDCHPQVLQILRKLFLRNHPNKKEEANSRMTGLCIRKRKKQQREDRNTKKRMSRINEDEIIQDAGRSASEAAIGSSDRTKMFDSFENVSLGRDDSDNVVVDCPPIMPSQQSQPAQRGKEVLQDEPKQQGKTKDAEVEVHGAEVEVPHELENVVEVEQQPEPISVIMLVQPEQHAEGKDLAISETIEDPIQPIEVEHVPIINIPISLEPPEPEPCSLTLRAWLQLEPETSTAKGPVESPDEIVTNVLLSINKEESAPPFDLGTAPNKQDLEERCATWATVENGNKFETIFQLIGPKTLEAMRYNFMTMAPTQCIDLQMVSLMCHVLNREENPRFKMDVYCVPPEILTRMFDIYGTNYLDKKTKLPYLVSQMKDQDYRKLLDREKLKTHSTMELLDAATLLGCFTFKCQYSIDKWGQDQLDEFRKKIVSKMILSKENTLRVEAFNQANKMGRQTKPSAALKIPYVQVSTAELEKKNIDRHFVID</sequence>
<evidence type="ECO:0000313" key="2">
    <source>
        <dbReference type="EMBL" id="MED6152101.1"/>
    </source>
</evidence>
<reference evidence="2 3" key="1">
    <citation type="journal article" date="2023" name="Plants (Basel)">
        <title>Bridging the Gap: Combining Genomics and Transcriptomics Approaches to Understand Stylosanthes scabra, an Orphan Legume from the Brazilian Caatinga.</title>
        <authorList>
            <person name="Ferreira-Neto J.R.C."/>
            <person name="da Silva M.D."/>
            <person name="Binneck E."/>
            <person name="de Melo N.F."/>
            <person name="da Silva R.H."/>
            <person name="de Melo A.L.T.M."/>
            <person name="Pandolfi V."/>
            <person name="Bustamante F.O."/>
            <person name="Brasileiro-Vidal A.C."/>
            <person name="Benko-Iseppon A.M."/>
        </authorList>
    </citation>
    <scope>NUCLEOTIDE SEQUENCE [LARGE SCALE GENOMIC DNA]</scope>
    <source>
        <tissue evidence="2">Leaves</tissue>
    </source>
</reference>
<evidence type="ECO:0000313" key="3">
    <source>
        <dbReference type="Proteomes" id="UP001341840"/>
    </source>
</evidence>
<organism evidence="2 3">
    <name type="scientific">Stylosanthes scabra</name>
    <dbReference type="NCBI Taxonomy" id="79078"/>
    <lineage>
        <taxon>Eukaryota</taxon>
        <taxon>Viridiplantae</taxon>
        <taxon>Streptophyta</taxon>
        <taxon>Embryophyta</taxon>
        <taxon>Tracheophyta</taxon>
        <taxon>Spermatophyta</taxon>
        <taxon>Magnoliopsida</taxon>
        <taxon>eudicotyledons</taxon>
        <taxon>Gunneridae</taxon>
        <taxon>Pentapetalae</taxon>
        <taxon>rosids</taxon>
        <taxon>fabids</taxon>
        <taxon>Fabales</taxon>
        <taxon>Fabaceae</taxon>
        <taxon>Papilionoideae</taxon>
        <taxon>50 kb inversion clade</taxon>
        <taxon>dalbergioids sensu lato</taxon>
        <taxon>Dalbergieae</taxon>
        <taxon>Pterocarpus clade</taxon>
        <taxon>Stylosanthes</taxon>
    </lineage>
</organism>
<dbReference type="EMBL" id="JASCZI010092247">
    <property type="protein sequence ID" value="MED6152101.1"/>
    <property type="molecule type" value="Genomic_DNA"/>
</dbReference>
<feature type="region of interest" description="Disordered" evidence="1">
    <location>
        <begin position="126"/>
        <end position="158"/>
    </location>
</feature>
<feature type="compositionally biased region" description="Basic and acidic residues" evidence="1">
    <location>
        <begin position="138"/>
        <end position="158"/>
    </location>
</feature>
<name>A0ABU6TTB3_9FABA</name>